<reference evidence="1" key="2">
    <citation type="submission" date="2023-03" db="EMBL/GenBank/DDBJ databases">
        <authorList>
            <person name="Shen W."/>
            <person name="Cai J."/>
        </authorList>
    </citation>
    <scope>NUCLEOTIDE SEQUENCE</scope>
    <source>
        <strain evidence="1">K72-2</strain>
    </source>
</reference>
<proteinExistence type="predicted"/>
<comment type="caution">
    <text evidence="2">The sequence shown here is derived from an EMBL/GenBank/DDBJ whole genome shotgun (WGS) entry which is preliminary data.</text>
</comment>
<sequence length="105" mass="12090">MEHYKETAHLIKWGNGQGVRLSKKMIRKLDLQVGSELEMELAEEVNGKKQLVITEKQSVGELSPEEKLRLVDSLQGILADSFETPDVVDIKKVRNERRRKKYLGE</sequence>
<dbReference type="Proteomes" id="UP000286288">
    <property type="component" value="Unassembled WGS sequence"/>
</dbReference>
<protein>
    <submittedName>
        <fullName evidence="2">Toxin-antitoxin system, antitoxin component, AbrB family protein</fullName>
    </submittedName>
</protein>
<name>A0A1L8SFG6_ENTCA</name>
<dbReference type="EMBL" id="JARQDV010000001">
    <property type="protein sequence ID" value="MDT2963041.1"/>
    <property type="molecule type" value="Genomic_DNA"/>
</dbReference>
<evidence type="ECO:0000313" key="3">
    <source>
        <dbReference type="Proteomes" id="UP000286288"/>
    </source>
</evidence>
<dbReference type="AlphaFoldDB" id="A0A1L8SFG6"/>
<gene>
    <name evidence="2" type="ORF">DW084_12050</name>
    <name evidence="1" type="ORF">P7I32_00360</name>
</gene>
<organism evidence="2 3">
    <name type="scientific">Enterococcus casseliflavus</name>
    <name type="common">Enterococcus flavescens</name>
    <dbReference type="NCBI Taxonomy" id="37734"/>
    <lineage>
        <taxon>Bacteria</taxon>
        <taxon>Bacillati</taxon>
        <taxon>Bacillota</taxon>
        <taxon>Bacilli</taxon>
        <taxon>Lactobacillales</taxon>
        <taxon>Enterococcaceae</taxon>
        <taxon>Enterococcus</taxon>
    </lineage>
</organism>
<evidence type="ECO:0000313" key="2">
    <source>
        <dbReference type="EMBL" id="RHK05671.1"/>
    </source>
</evidence>
<dbReference type="Proteomes" id="UP001268896">
    <property type="component" value="Unassembled WGS sequence"/>
</dbReference>
<dbReference type="InterPro" id="IPR037914">
    <property type="entry name" value="SpoVT-AbrB_sf"/>
</dbReference>
<evidence type="ECO:0000313" key="1">
    <source>
        <dbReference type="EMBL" id="MDT2963041.1"/>
    </source>
</evidence>
<dbReference type="Gene3D" id="2.10.260.10">
    <property type="match status" value="1"/>
</dbReference>
<dbReference type="RefSeq" id="WP_005227274.1">
    <property type="nucleotide sequence ID" value="NZ_BAAAXK010000048.1"/>
</dbReference>
<accession>A0A1L8SFG6</accession>
<dbReference type="EMBL" id="QRMZ01000016">
    <property type="protein sequence ID" value="RHK05671.1"/>
    <property type="molecule type" value="Genomic_DNA"/>
</dbReference>
<dbReference type="SUPFAM" id="SSF89447">
    <property type="entry name" value="AbrB/MazE/MraZ-like"/>
    <property type="match status" value="1"/>
</dbReference>
<reference evidence="2 3" key="1">
    <citation type="submission" date="2018-08" db="EMBL/GenBank/DDBJ databases">
        <title>A genome reference for cultivated species of the human gut microbiota.</title>
        <authorList>
            <person name="Zou Y."/>
            <person name="Xue W."/>
            <person name="Luo G."/>
        </authorList>
    </citation>
    <scope>NUCLEOTIDE SEQUENCE [LARGE SCALE GENOMIC DNA]</scope>
    <source>
        <strain evidence="2 3">AF48-16</strain>
    </source>
</reference>